<dbReference type="Proteomes" id="UP000177506">
    <property type="component" value="Unassembled WGS sequence"/>
</dbReference>
<comment type="caution">
    <text evidence="3">The sequence shown here is derived from an EMBL/GenBank/DDBJ whole genome shotgun (WGS) entry which is preliminary data.</text>
</comment>
<evidence type="ECO:0000313" key="3">
    <source>
        <dbReference type="EMBL" id="OGX82899.1"/>
    </source>
</evidence>
<evidence type="ECO:0000259" key="2">
    <source>
        <dbReference type="Pfam" id="PF08800"/>
    </source>
</evidence>
<accession>A0A1G1SWC8</accession>
<dbReference type="EMBL" id="MDZA01000423">
    <property type="protein sequence ID" value="OGX82899.1"/>
    <property type="molecule type" value="Genomic_DNA"/>
</dbReference>
<dbReference type="Pfam" id="PF08800">
    <property type="entry name" value="BT4734-like_N"/>
    <property type="match status" value="1"/>
</dbReference>
<dbReference type="InterPro" id="IPR025048">
    <property type="entry name" value="DUF3987"/>
</dbReference>
<evidence type="ECO:0000259" key="1">
    <source>
        <dbReference type="Pfam" id="PF08707"/>
    </source>
</evidence>
<dbReference type="RefSeq" id="WP_070746327.1">
    <property type="nucleotide sequence ID" value="NZ_MDZA01000423.1"/>
</dbReference>
<evidence type="ECO:0000313" key="4">
    <source>
        <dbReference type="Proteomes" id="UP000177506"/>
    </source>
</evidence>
<protein>
    <submittedName>
        <fullName evidence="3">Uncharacterized protein</fullName>
    </submittedName>
</protein>
<name>A0A1G1SWC8_9BACT</name>
<feature type="domain" description="Primase C-terminal 2" evidence="1">
    <location>
        <begin position="240"/>
        <end position="306"/>
    </location>
</feature>
<dbReference type="Pfam" id="PF13148">
    <property type="entry name" value="DUF3987"/>
    <property type="match status" value="1"/>
</dbReference>
<reference evidence="3 4" key="1">
    <citation type="submission" date="2016-08" db="EMBL/GenBank/DDBJ databases">
        <title>Hymenobacter coccineus sp. nov., Hymenobacter lapidarius sp. nov. and Hymenobacter glacialis sp. nov., isolated from Antarctic soil.</title>
        <authorList>
            <person name="Sedlacek I."/>
            <person name="Kralova S."/>
            <person name="Kyrova K."/>
            <person name="Maslanova I."/>
            <person name="Stankova E."/>
            <person name="Vrbovska V."/>
            <person name="Nemec M."/>
            <person name="Bartak M."/>
            <person name="Svec P."/>
            <person name="Busse H.-J."/>
            <person name="Pantucek R."/>
        </authorList>
    </citation>
    <scope>NUCLEOTIDE SEQUENCE [LARGE SCALE GENOMIC DNA]</scope>
    <source>
        <strain evidence="3 4">CCM 8649</strain>
    </source>
</reference>
<organism evidence="3 4">
    <name type="scientific">Hymenobacter coccineus</name>
    <dbReference type="NCBI Taxonomy" id="1908235"/>
    <lineage>
        <taxon>Bacteria</taxon>
        <taxon>Pseudomonadati</taxon>
        <taxon>Bacteroidota</taxon>
        <taxon>Cytophagia</taxon>
        <taxon>Cytophagales</taxon>
        <taxon>Hymenobacteraceae</taxon>
        <taxon>Hymenobacter</taxon>
    </lineage>
</organism>
<dbReference type="OrthoDB" id="1522635at2"/>
<dbReference type="AlphaFoldDB" id="A0A1G1SWC8"/>
<dbReference type="InterPro" id="IPR014819">
    <property type="entry name" value="PriCT_2"/>
</dbReference>
<dbReference type="GO" id="GO:0016817">
    <property type="term" value="F:hydrolase activity, acting on acid anhydrides"/>
    <property type="evidence" value="ECO:0007669"/>
    <property type="project" value="InterPro"/>
</dbReference>
<feature type="domain" description="BT4734-like N-terminal" evidence="2">
    <location>
        <begin position="71"/>
        <end position="190"/>
    </location>
</feature>
<gene>
    <name evidence="3" type="ORF">BEN49_13170</name>
</gene>
<dbReference type="InterPro" id="IPR014907">
    <property type="entry name" value="BT4734-like_N"/>
</dbReference>
<dbReference type="Pfam" id="PF08707">
    <property type="entry name" value="PriCT_2"/>
    <property type="match status" value="1"/>
</dbReference>
<proteinExistence type="predicted"/>
<keyword evidence="4" id="KW-1185">Reference proteome</keyword>
<sequence>MKKDSPSAAPTGSTPAAKFSLYTGGISSVKPNKSVTLAQAHKRLVSDQYAETTAAIRELPADSVLRKKRKLALDYVTAAGVFSTRSTAGLLTRSGLLVLDFDHVRNLRGLRRHLLCDPVLGPSVVLLFVSPSGDGLKVFVAVDLRFDHKCSFDAVTAHLRATCPNWFKRLDIATNDIARGCLLCHDPDAYLSPQHESPTPFPQDPSDLFEVSGNPFEGLPPTGNAVACLEPWICAVEASTDFPDDYDRWYRIGLALANLGEDGREYFHRVSRLSPKYKEAECDRQFSLSLRKGSGAITVGTFVHICKEAGICPDNTSSGEEPPEGDPTPCMPDGLFPRLPTFLQQCCSPFKSRRERDVMLIGTLAVLSGCFAGVGGTYNRRAQGLNLYAFIIAPAASGKGTLAWARYLARPWHQELIEESKMAKEMYEAQLKASKDKDNPVPPPIGPPPRQQLFLPANTTAAAILTQLADNGGRGIICETEADTLSGALGADFGNFSDMLRKAFHHEPVSALRKTDNQYTEIERPALSIALTGTPDQVSRLLKSADDGLVSRMLFYTFAQTPAWQDVGPQAGPSLDEHFRPLAAQLLQFIQATPGPTPEGSCPVQITLADADWARLNEAGAAGLTEAHDAAGGAGASTAFRLGLIAWRIAALLTVLRCYDDGEVPTGTIEALPGDVTLALTIMDTVRAHALAVLDRLAPVGKPNKAGSGRHTFRTEHEPRVRELRAQIPPVSYARIQELTGVPSNTACNWMKS</sequence>